<feature type="compositionally biased region" description="Acidic residues" evidence="1">
    <location>
        <begin position="116"/>
        <end position="132"/>
    </location>
</feature>
<feature type="region of interest" description="Disordered" evidence="1">
    <location>
        <begin position="112"/>
        <end position="132"/>
    </location>
</feature>
<feature type="non-terminal residue" evidence="2">
    <location>
        <position position="163"/>
    </location>
</feature>
<proteinExistence type="predicted"/>
<reference evidence="2" key="2">
    <citation type="submission" date="2021-08" db="EMBL/GenBank/DDBJ databases">
        <authorList>
            <person name="Gostincar C."/>
            <person name="Sun X."/>
            <person name="Song Z."/>
            <person name="Gunde-Cimerman N."/>
        </authorList>
    </citation>
    <scope>NUCLEOTIDE SEQUENCE</scope>
    <source>
        <strain evidence="2">EXF-9911</strain>
    </source>
</reference>
<evidence type="ECO:0000313" key="2">
    <source>
        <dbReference type="EMBL" id="KAG9664902.1"/>
    </source>
</evidence>
<sequence length="163" mass="18311">MSVADRHDYELFYSSFINIANKIWMKSLDPRAKKLQLLEMRIVDCLLEEPIPANALIDVLKEYNQLIGGTKGDIKSTGLIRWTNEPPITAAIEAGVRKLYKLIAATWRKCCRSDDSDGEPTEDEEMVDAGAADELDKSLVKFEMAIVGGKKDVEDNDEDQEMA</sequence>
<organism evidence="2 3">
    <name type="scientific">Aureobasidium melanogenum</name>
    <name type="common">Aureobasidium pullulans var. melanogenum</name>
    <dbReference type="NCBI Taxonomy" id="46634"/>
    <lineage>
        <taxon>Eukaryota</taxon>
        <taxon>Fungi</taxon>
        <taxon>Dikarya</taxon>
        <taxon>Ascomycota</taxon>
        <taxon>Pezizomycotina</taxon>
        <taxon>Dothideomycetes</taxon>
        <taxon>Dothideomycetidae</taxon>
        <taxon>Dothideales</taxon>
        <taxon>Saccotheciaceae</taxon>
        <taxon>Aureobasidium</taxon>
    </lineage>
</organism>
<accession>A0A9P8DYD2</accession>
<dbReference type="EMBL" id="JAHFXF010001665">
    <property type="protein sequence ID" value="KAG9664902.1"/>
    <property type="molecule type" value="Genomic_DNA"/>
</dbReference>
<gene>
    <name evidence="2" type="ORF">KCU76_g18574</name>
</gene>
<evidence type="ECO:0000313" key="3">
    <source>
        <dbReference type="Proteomes" id="UP000779574"/>
    </source>
</evidence>
<dbReference type="OrthoDB" id="3932969at2759"/>
<reference evidence="2" key="1">
    <citation type="journal article" date="2021" name="J Fungi (Basel)">
        <title>Virulence traits and population genomics of the black yeast Aureobasidium melanogenum.</title>
        <authorList>
            <person name="Cernosa A."/>
            <person name="Sun X."/>
            <person name="Gostincar C."/>
            <person name="Fang C."/>
            <person name="Gunde-Cimerman N."/>
            <person name="Song Z."/>
        </authorList>
    </citation>
    <scope>NUCLEOTIDE SEQUENCE</scope>
    <source>
        <strain evidence="2">EXF-9911</strain>
    </source>
</reference>
<dbReference type="AlphaFoldDB" id="A0A9P8DYD2"/>
<protein>
    <submittedName>
        <fullName evidence="2">Uncharacterized protein</fullName>
    </submittedName>
</protein>
<comment type="caution">
    <text evidence="2">The sequence shown here is derived from an EMBL/GenBank/DDBJ whole genome shotgun (WGS) entry which is preliminary data.</text>
</comment>
<name>A0A9P8DYD2_AURME</name>
<evidence type="ECO:0000256" key="1">
    <source>
        <dbReference type="SAM" id="MobiDB-lite"/>
    </source>
</evidence>
<dbReference type="Proteomes" id="UP000779574">
    <property type="component" value="Unassembled WGS sequence"/>
</dbReference>